<reference evidence="1" key="1">
    <citation type="submission" date="2021-05" db="EMBL/GenBank/DDBJ databases">
        <authorList>
            <person name="Pan Q."/>
            <person name="Jouanno E."/>
            <person name="Zahm M."/>
            <person name="Klopp C."/>
            <person name="Cabau C."/>
            <person name="Louis A."/>
            <person name="Berthelot C."/>
            <person name="Parey E."/>
            <person name="Roest Crollius H."/>
            <person name="Montfort J."/>
            <person name="Robinson-Rechavi M."/>
            <person name="Bouchez O."/>
            <person name="Lampietro C."/>
            <person name="Lopez Roques C."/>
            <person name="Donnadieu C."/>
            <person name="Postlethwait J."/>
            <person name="Bobe J."/>
            <person name="Dillon D."/>
            <person name="Chandos A."/>
            <person name="von Hippel F."/>
            <person name="Guiguen Y."/>
        </authorList>
    </citation>
    <scope>NUCLEOTIDE SEQUENCE</scope>
    <source>
        <strain evidence="1">YG-Jan2019</strain>
    </source>
</reference>
<dbReference type="Proteomes" id="UP001157502">
    <property type="component" value="Chromosome 13"/>
</dbReference>
<organism evidence="1 2">
    <name type="scientific">Dallia pectoralis</name>
    <name type="common">Alaska blackfish</name>
    <dbReference type="NCBI Taxonomy" id="75939"/>
    <lineage>
        <taxon>Eukaryota</taxon>
        <taxon>Metazoa</taxon>
        <taxon>Chordata</taxon>
        <taxon>Craniata</taxon>
        <taxon>Vertebrata</taxon>
        <taxon>Euteleostomi</taxon>
        <taxon>Actinopterygii</taxon>
        <taxon>Neopterygii</taxon>
        <taxon>Teleostei</taxon>
        <taxon>Protacanthopterygii</taxon>
        <taxon>Esociformes</taxon>
        <taxon>Umbridae</taxon>
        <taxon>Dallia</taxon>
    </lineage>
</organism>
<name>A0ACC2GI65_DALPE</name>
<accession>A0ACC2GI65</accession>
<proteinExistence type="predicted"/>
<evidence type="ECO:0000313" key="2">
    <source>
        <dbReference type="Proteomes" id="UP001157502"/>
    </source>
</evidence>
<keyword evidence="2" id="KW-1185">Reference proteome</keyword>
<dbReference type="EMBL" id="CM055740">
    <property type="protein sequence ID" value="KAJ8003231.1"/>
    <property type="molecule type" value="Genomic_DNA"/>
</dbReference>
<protein>
    <submittedName>
        <fullName evidence="1">Uncharacterized protein</fullName>
    </submittedName>
</protein>
<evidence type="ECO:0000313" key="1">
    <source>
        <dbReference type="EMBL" id="KAJ8003231.1"/>
    </source>
</evidence>
<sequence>MAVEGTLEEAKTSSRVPPWLQVLCILPRVSYRFSLPTSMRGLMSLATPWQRARLLSRPIIPEQKRRTEIRGTSYCCRQRAELNGILPNLVAFPGRNRNNPLDEIRSEPGGPKARFNSAVKSSGGHTPETSVPHTGSPSQCPARHYSHEIGYQGPIREKRIICNSKDQRALGERVTATLLTGETFRRSSLGSRWTMSFGSGWRNIRRRRFISRPE</sequence>
<gene>
    <name evidence="1" type="ORF">DPEC_G00167250</name>
</gene>
<comment type="caution">
    <text evidence="1">The sequence shown here is derived from an EMBL/GenBank/DDBJ whole genome shotgun (WGS) entry which is preliminary data.</text>
</comment>